<dbReference type="InterPro" id="IPR003773">
    <property type="entry name" value="Menaquinone_biosynth"/>
</dbReference>
<dbReference type="EMBL" id="CP012541">
    <property type="protein sequence ID" value="ALF48307.1"/>
    <property type="molecule type" value="Genomic_DNA"/>
</dbReference>
<dbReference type="Proteomes" id="UP000066049">
    <property type="component" value="Chromosome"/>
</dbReference>
<dbReference type="AlphaFoldDB" id="A0A0M4SUM0"/>
<evidence type="ECO:0000256" key="4">
    <source>
        <dbReference type="HAMAP-Rule" id="MF_00996"/>
    </source>
</evidence>
<evidence type="ECO:0000313" key="5">
    <source>
        <dbReference type="EMBL" id="ALF48307.1"/>
    </source>
</evidence>
<evidence type="ECO:0000313" key="6">
    <source>
        <dbReference type="Proteomes" id="UP000066049"/>
    </source>
</evidence>
<comment type="function">
    <text evidence="4">Catalyzes the conversion of cyclic dehypoxanthine futalosine (cyclic DHFL) into 1,4-dihydroxy-6-naphthoate, a step in the biosynthesis of menaquinone (MK, vitamin K2).</text>
</comment>
<evidence type="ECO:0000256" key="1">
    <source>
        <dbReference type="ARBA" id="ARBA00004863"/>
    </source>
</evidence>
<dbReference type="SUPFAM" id="SSF53850">
    <property type="entry name" value="Periplasmic binding protein-like II"/>
    <property type="match status" value="1"/>
</dbReference>
<comment type="catalytic activity">
    <reaction evidence="4">
        <text>cyclic dehypoxanthinylfutalosinate = 1,4-dihydroxy-6-naphthoate + dihydroxyacetone</text>
        <dbReference type="Rhea" id="RHEA:33087"/>
        <dbReference type="ChEBI" id="CHEBI:16016"/>
        <dbReference type="ChEBI" id="CHEBI:64254"/>
        <dbReference type="ChEBI" id="CHEBI:64270"/>
        <dbReference type="EC" id="4.1.99.29"/>
    </reaction>
</comment>
<comment type="pathway">
    <text evidence="1 4">Quinol/quinone metabolism; menaquinone biosynthesis.</text>
</comment>
<reference evidence="6" key="1">
    <citation type="submission" date="2015-08" db="EMBL/GenBank/DDBJ databases">
        <title>Comparative genomics of the Campylobacter concisus group.</title>
        <authorList>
            <person name="Miller W.G."/>
            <person name="Yee E."/>
            <person name="Chapman M.H."/>
            <person name="Huynh S."/>
            <person name="Bono J.L."/>
            <person name="On S.L.W."/>
            <person name="St Leger J."/>
            <person name="Foster G."/>
            <person name="Parker C.T."/>
        </authorList>
    </citation>
    <scope>NUCLEOTIDE SEQUENCE [LARGE SCALE GENOMIC DNA]</scope>
    <source>
        <strain evidence="6">ATCC 33237</strain>
    </source>
</reference>
<protein>
    <recommendedName>
        <fullName evidence="4">1,4-dihydroxy-6-naphtoate synthase</fullName>
        <ecNumber evidence="4">4.1.99.29</ecNumber>
    </recommendedName>
    <alternativeName>
        <fullName evidence="4">Menaquinone biosynthetic enzyme MqnD</fullName>
    </alternativeName>
</protein>
<dbReference type="EC" id="4.1.99.29" evidence="4"/>
<gene>
    <name evidence="4 5" type="primary">mqnD</name>
    <name evidence="5" type="ORF">CCON33237_1659</name>
</gene>
<sequence length="290" mass="32774">MHNLKTINVAHSPDADDIFMYAAVKFGWVSSKNLAFTSKALDIETLNEEALKGTYEATAISFALYPKICDEYALLRCAVSFGKGYGPKLIKLKGKQLKRNFKVALSGKNTTNALLFRIAYPEARIVYKNFLEIENAVLSGEVDAGVLIHESILNFSDQLCVEREIWDIWSELNGENLPLPLGGMALRRSLPITDAIECERVLSEAVRIATSHKPFLSHMLMERNLIRVGKDELKTYLNLYANDESISMNETQLKALNKLYQIGYGKGFFEKPIDVNDYLIPTEYNEVRFS</sequence>
<dbReference type="KEGG" id="ccoc:CCON33237_1659"/>
<dbReference type="PANTHER" id="PTHR37167">
    <property type="entry name" value="1,4-DIHYDROXY-6-NAPHTOATE SYNTHASE"/>
    <property type="match status" value="1"/>
</dbReference>
<proteinExistence type="inferred from homology"/>
<dbReference type="PANTHER" id="PTHR37167:SF1">
    <property type="entry name" value="1,4-DIHYDROXY-6-NAPHTOATE SYNTHASE"/>
    <property type="match status" value="1"/>
</dbReference>
<dbReference type="UniPathway" id="UPA00079"/>
<organism evidence="5 6">
    <name type="scientific">Campylobacter concisus</name>
    <dbReference type="NCBI Taxonomy" id="199"/>
    <lineage>
        <taxon>Bacteria</taxon>
        <taxon>Pseudomonadati</taxon>
        <taxon>Campylobacterota</taxon>
        <taxon>Epsilonproteobacteria</taxon>
        <taxon>Campylobacterales</taxon>
        <taxon>Campylobacteraceae</taxon>
        <taxon>Campylobacter</taxon>
    </lineage>
</organism>
<feature type="active site" description="Proton acceptor" evidence="4">
    <location>
        <position position="149"/>
    </location>
</feature>
<comment type="caution">
    <text evidence="4">Lacks conserved residue(s) required for the propagation of feature annotation.</text>
</comment>
<dbReference type="Pfam" id="PF02621">
    <property type="entry name" value="VitK2_biosynth"/>
    <property type="match status" value="1"/>
</dbReference>
<dbReference type="HAMAP" id="MF_00996">
    <property type="entry name" value="MqnD"/>
    <property type="match status" value="1"/>
</dbReference>
<keyword evidence="3 4" id="KW-0456">Lyase</keyword>
<dbReference type="CDD" id="cd13534">
    <property type="entry name" value="PBP2_MqnD_like"/>
    <property type="match status" value="1"/>
</dbReference>
<name>A0A0M4SUM0_9BACT</name>
<dbReference type="GO" id="GO:0009234">
    <property type="term" value="P:menaquinone biosynthetic process"/>
    <property type="evidence" value="ECO:0007669"/>
    <property type="project" value="UniProtKB-UniRule"/>
</dbReference>
<dbReference type="Gene3D" id="3.40.190.10">
    <property type="entry name" value="Periplasmic binding protein-like II"/>
    <property type="match status" value="2"/>
</dbReference>
<comment type="similarity">
    <text evidence="4">Belongs to the MqnA/MqnD family. MqnD subfamily.</text>
</comment>
<evidence type="ECO:0000256" key="3">
    <source>
        <dbReference type="ARBA" id="ARBA00023239"/>
    </source>
</evidence>
<dbReference type="PATRIC" id="fig|199.248.peg.1712"/>
<dbReference type="GO" id="GO:0016830">
    <property type="term" value="F:carbon-carbon lyase activity"/>
    <property type="evidence" value="ECO:0007669"/>
    <property type="project" value="UniProtKB-UniRule"/>
</dbReference>
<accession>A0A0M4SUM0</accession>
<keyword evidence="2 4" id="KW-0474">Menaquinone biosynthesis</keyword>
<evidence type="ECO:0000256" key="2">
    <source>
        <dbReference type="ARBA" id="ARBA00022428"/>
    </source>
</evidence>
<dbReference type="InterPro" id="IPR030869">
    <property type="entry name" value="MqnD"/>
</dbReference>